<feature type="transmembrane region" description="Helical" evidence="6">
    <location>
        <begin position="17"/>
        <end position="37"/>
    </location>
</feature>
<evidence type="ECO:0000256" key="5">
    <source>
        <dbReference type="PIRSR" id="PIRSR001217-1"/>
    </source>
</evidence>
<dbReference type="InterPro" id="IPR047272">
    <property type="entry name" value="S49_SppA_C"/>
</dbReference>
<organism evidence="8 9">
    <name type="scientific">Sutterella wadsworthensis HGA0223</name>
    <dbReference type="NCBI Taxonomy" id="1203554"/>
    <lineage>
        <taxon>Bacteria</taxon>
        <taxon>Pseudomonadati</taxon>
        <taxon>Pseudomonadota</taxon>
        <taxon>Betaproteobacteria</taxon>
        <taxon>Burkholderiales</taxon>
        <taxon>Sutterellaceae</taxon>
        <taxon>Sutterella</taxon>
    </lineage>
</organism>
<keyword evidence="4" id="KW-0720">Serine protease</keyword>
<protein>
    <submittedName>
        <fullName evidence="8">Signal peptide peptidase SppA, 67K type</fullName>
    </submittedName>
</protein>
<dbReference type="eggNOG" id="COG0616">
    <property type="taxonomic scope" value="Bacteria"/>
</dbReference>
<evidence type="ECO:0000256" key="1">
    <source>
        <dbReference type="ARBA" id="ARBA00008683"/>
    </source>
</evidence>
<dbReference type="CDD" id="cd07023">
    <property type="entry name" value="S49_Sppa_N_C"/>
    <property type="match status" value="1"/>
</dbReference>
<dbReference type="Pfam" id="PF01343">
    <property type="entry name" value="Peptidase_S49"/>
    <property type="match status" value="2"/>
</dbReference>
<evidence type="ECO:0000313" key="9">
    <source>
        <dbReference type="Proteomes" id="UP000014400"/>
    </source>
</evidence>
<evidence type="ECO:0000313" key="8">
    <source>
        <dbReference type="EMBL" id="EPD97614.1"/>
    </source>
</evidence>
<dbReference type="Proteomes" id="UP000014400">
    <property type="component" value="Unassembled WGS sequence"/>
</dbReference>
<dbReference type="AlphaFoldDB" id="S3CA91"/>
<dbReference type="HOGENOM" id="CLU_008856_1_1_4"/>
<dbReference type="Gene3D" id="3.90.226.10">
    <property type="entry name" value="2-enoyl-CoA Hydratase, Chain A, domain 1"/>
    <property type="match status" value="2"/>
</dbReference>
<dbReference type="PATRIC" id="fig|1203554.3.peg.2319"/>
<name>S3CA91_9BURK</name>
<dbReference type="RefSeq" id="WP_016475235.1">
    <property type="nucleotide sequence ID" value="NZ_KE150481.1"/>
</dbReference>
<keyword evidence="3" id="KW-0378">Hydrolase</keyword>
<dbReference type="SUPFAM" id="SSF52096">
    <property type="entry name" value="ClpP/crotonase"/>
    <property type="match status" value="2"/>
</dbReference>
<evidence type="ECO:0000256" key="3">
    <source>
        <dbReference type="ARBA" id="ARBA00022801"/>
    </source>
</evidence>
<evidence type="ECO:0000256" key="6">
    <source>
        <dbReference type="SAM" id="Phobius"/>
    </source>
</evidence>
<gene>
    <name evidence="8" type="ORF">HMPREF1476_02235</name>
</gene>
<feature type="active site" description="Nucleophile" evidence="5">
    <location>
        <position position="397"/>
    </location>
</feature>
<feature type="domain" description="Peptidase S49" evidence="7">
    <location>
        <begin position="131"/>
        <end position="247"/>
    </location>
</feature>
<dbReference type="PIRSF" id="PIRSF001217">
    <property type="entry name" value="Protease_4_SppA"/>
    <property type="match status" value="1"/>
</dbReference>
<keyword evidence="6" id="KW-0472">Membrane</keyword>
<keyword evidence="6" id="KW-0812">Transmembrane</keyword>
<dbReference type="InterPro" id="IPR002142">
    <property type="entry name" value="Peptidase_S49"/>
</dbReference>
<proteinExistence type="inferred from homology"/>
<feature type="active site" description="Proton donor/acceptor" evidence="5">
    <location>
        <position position="197"/>
    </location>
</feature>
<evidence type="ECO:0000256" key="4">
    <source>
        <dbReference type="ARBA" id="ARBA00022825"/>
    </source>
</evidence>
<dbReference type="InterPro" id="IPR047217">
    <property type="entry name" value="S49_SppA_67K_type_N"/>
</dbReference>
<dbReference type="GO" id="GO:0008236">
    <property type="term" value="F:serine-type peptidase activity"/>
    <property type="evidence" value="ECO:0007669"/>
    <property type="project" value="UniProtKB-KW"/>
</dbReference>
<comment type="caution">
    <text evidence="8">The sequence shown here is derived from an EMBL/GenBank/DDBJ whole genome shotgun (WGS) entry which is preliminary data.</text>
</comment>
<reference evidence="8 9" key="1">
    <citation type="submission" date="2013-04" db="EMBL/GenBank/DDBJ databases">
        <title>The Genome Sequence of Sutterella wadsworthensis HGA0223.</title>
        <authorList>
            <consortium name="The Broad Institute Genomics Platform"/>
            <person name="Earl A."/>
            <person name="Ward D."/>
            <person name="Feldgarden M."/>
            <person name="Gevers D."/>
            <person name="Schmidt T.M."/>
            <person name="Dover J."/>
            <person name="Dai D."/>
            <person name="Walker B."/>
            <person name="Young S."/>
            <person name="Zeng Q."/>
            <person name="Gargeya S."/>
            <person name="Fitzgerald M."/>
            <person name="Haas B."/>
            <person name="Abouelleil A."/>
            <person name="Allen A.W."/>
            <person name="Alvarado L."/>
            <person name="Arachchi H.M."/>
            <person name="Berlin A.M."/>
            <person name="Chapman S.B."/>
            <person name="Gainer-Dewar J."/>
            <person name="Goldberg J."/>
            <person name="Griggs A."/>
            <person name="Gujja S."/>
            <person name="Hansen M."/>
            <person name="Howarth C."/>
            <person name="Imamovic A."/>
            <person name="Ireland A."/>
            <person name="Larimer J."/>
            <person name="McCowan C."/>
            <person name="Murphy C."/>
            <person name="Pearson M."/>
            <person name="Poon T.W."/>
            <person name="Priest M."/>
            <person name="Roberts A."/>
            <person name="Saif S."/>
            <person name="Shea T."/>
            <person name="Sisk P."/>
            <person name="Sykes S."/>
            <person name="Wortman J."/>
            <person name="Nusbaum C."/>
            <person name="Birren B."/>
        </authorList>
    </citation>
    <scope>NUCLEOTIDE SEQUENCE [LARGE SCALE GENOMIC DNA]</scope>
    <source>
        <strain evidence="8 9">HGA0223</strain>
    </source>
</reference>
<feature type="domain" description="Peptidase S49" evidence="7">
    <location>
        <begin position="381"/>
        <end position="531"/>
    </location>
</feature>
<dbReference type="GO" id="GO:0006465">
    <property type="term" value="P:signal peptide processing"/>
    <property type="evidence" value="ECO:0007669"/>
    <property type="project" value="InterPro"/>
</dbReference>
<evidence type="ECO:0000256" key="2">
    <source>
        <dbReference type="ARBA" id="ARBA00022670"/>
    </source>
</evidence>
<dbReference type="EMBL" id="ATCF01000035">
    <property type="protein sequence ID" value="EPD97614.1"/>
    <property type="molecule type" value="Genomic_DNA"/>
</dbReference>
<dbReference type="PANTHER" id="PTHR33209:SF1">
    <property type="entry name" value="PEPTIDASE S49 DOMAIN-CONTAINING PROTEIN"/>
    <property type="match status" value="1"/>
</dbReference>
<dbReference type="CDD" id="cd07018">
    <property type="entry name" value="S49_SppA_67K_type"/>
    <property type="match status" value="1"/>
</dbReference>
<evidence type="ECO:0000259" key="7">
    <source>
        <dbReference type="Pfam" id="PF01343"/>
    </source>
</evidence>
<dbReference type="InterPro" id="IPR029045">
    <property type="entry name" value="ClpP/crotonase-like_dom_sf"/>
</dbReference>
<accession>S3CA91</accession>
<dbReference type="InterPro" id="IPR004634">
    <property type="entry name" value="Pept_S49_pIV"/>
</dbReference>
<sequence length="602" mass="63217">MTVLKCLWRVLDFCRRLVLNLIFLGVLAAAALIWLFARPNTPAVEPGTLLVLDLDGTVVESDPLRSISADLKSLMKSRGASTRLIDVTEALRFAGSDERIAGVIIKVDGLTKLGLASARTIGSAIEDYKTASGKPVFSWASGYTQAQYAAAAHADVVALHPMGSVMVKGLSGTTLYWGGFLEKLGIGVSVFKAGAFKSAPEAYSLRAPTTDNLIAQEGYLSEAWKVFASDLEDARGLIPGSVDTYLKGLPERLNAGESPAEAAKAAGLITDLMAREAFDETLAKQFGGGNLKNVKTVNFGAYLAETARSRSAAQPGAVAVVLAEGAISSTGATGIDAEELVQRIERAASAPSTKALVLRISSPGGDALAAEAIREKLAAVRTKGLPVIVSMGNAAASGGYWISLAADRIVADPLTLTGSIGVFSIVPDAAAALEKLELGIGGFRTSDFADFGSPLHKPNAAEAALLRAGVMRTYARFKDLTAQSRKKTPEAVEALAQGRIWMGTQAAQNGLVDKLGDLNDAVKLARQVAGLKTNEPIRIYDVEADAMTSMLSGLMGEAMLKVFVQLPITDFLQLRNIPIRDAEAALLSSGRTLAWSPAGLDL</sequence>
<keyword evidence="2" id="KW-0645">Protease</keyword>
<dbReference type="PANTHER" id="PTHR33209">
    <property type="entry name" value="PROTEASE 4"/>
    <property type="match status" value="1"/>
</dbReference>
<dbReference type="GO" id="GO:0016020">
    <property type="term" value="C:membrane"/>
    <property type="evidence" value="ECO:0007669"/>
    <property type="project" value="InterPro"/>
</dbReference>
<comment type="similarity">
    <text evidence="1">Belongs to the peptidase S49 family.</text>
</comment>
<dbReference type="Gene3D" id="6.20.330.10">
    <property type="match status" value="1"/>
</dbReference>
<dbReference type="NCBIfam" id="TIGR00705">
    <property type="entry name" value="SppA_67K"/>
    <property type="match status" value="1"/>
</dbReference>
<keyword evidence="9" id="KW-1185">Reference proteome</keyword>
<keyword evidence="6" id="KW-1133">Transmembrane helix</keyword>
<dbReference type="STRING" id="1203554.HMPREF1476_02235"/>